<protein>
    <submittedName>
        <fullName evidence="1">Uncharacterized protein</fullName>
    </submittedName>
</protein>
<dbReference type="Proteomes" id="UP000258102">
    <property type="component" value="Chromosome 1"/>
</dbReference>
<dbReference type="RefSeq" id="WP_088531574.1">
    <property type="nucleotide sequence ID" value="NZ_CP021646.1"/>
</dbReference>
<evidence type="ECO:0000313" key="2">
    <source>
        <dbReference type="Proteomes" id="UP000258102"/>
    </source>
</evidence>
<organism evidence="1 2">
    <name type="scientific">Pseudoalteromonas piscicida</name>
    <dbReference type="NCBI Taxonomy" id="43662"/>
    <lineage>
        <taxon>Bacteria</taxon>
        <taxon>Pseudomonadati</taxon>
        <taxon>Pseudomonadota</taxon>
        <taxon>Gammaproteobacteria</taxon>
        <taxon>Alteromonadales</taxon>
        <taxon>Pseudoalteromonadaceae</taxon>
        <taxon>Pseudoalteromonas</taxon>
    </lineage>
</organism>
<dbReference type="KEGG" id="ppis:B1L02_14410"/>
<evidence type="ECO:0000313" key="1">
    <source>
        <dbReference type="EMBL" id="AXR01207.1"/>
    </source>
</evidence>
<name>A0AAD0W353_PSEO7</name>
<dbReference type="EMBL" id="CP031761">
    <property type="protein sequence ID" value="AXR01207.1"/>
    <property type="molecule type" value="Genomic_DNA"/>
</dbReference>
<proteinExistence type="predicted"/>
<dbReference type="AlphaFoldDB" id="A0AAD0W353"/>
<reference evidence="1 2" key="1">
    <citation type="submission" date="2018-08" db="EMBL/GenBank/DDBJ databases">
        <title>Whole Genome Sequences of Two Pseudoalteromonas piscicida Strains, DE1-A and DE2-A, which Exhibit Strong Antibacterial Activity against Vibrio vulnificus.</title>
        <authorList>
            <person name="Richards G.P."/>
            <person name="Needleman D.S."/>
            <person name="Watson M.A."/>
            <person name="Polson S.W."/>
        </authorList>
    </citation>
    <scope>NUCLEOTIDE SEQUENCE [LARGE SCALE GENOMIC DNA]</scope>
    <source>
        <strain evidence="1 2">DE2-A</strain>
    </source>
</reference>
<sequence>MIPEGLVVAGLPRDKRIATSASRQAHRDLKSLLRIHDPRQKHNLTTEHLNTAPVAAGLSRDTASRRKSLLQIHIPAIKA</sequence>
<accession>A0AAD0W353</accession>
<gene>
    <name evidence="1" type="ORF">D0511_03315</name>
</gene>